<feature type="non-terminal residue" evidence="3">
    <location>
        <position position="1"/>
    </location>
</feature>
<protein>
    <recommendedName>
        <fullName evidence="2">HTH CENPB-type domain-containing protein</fullName>
    </recommendedName>
</protein>
<dbReference type="OrthoDB" id="3197907at2759"/>
<dbReference type="EMBL" id="MU154557">
    <property type="protein sequence ID" value="KAF9495919.1"/>
    <property type="molecule type" value="Genomic_DNA"/>
</dbReference>
<keyword evidence="4" id="KW-1185">Reference proteome</keyword>
<evidence type="ECO:0000313" key="3">
    <source>
        <dbReference type="EMBL" id="KAF9495919.1"/>
    </source>
</evidence>
<evidence type="ECO:0000256" key="1">
    <source>
        <dbReference type="ARBA" id="ARBA00023125"/>
    </source>
</evidence>
<reference evidence="3" key="1">
    <citation type="submission" date="2020-11" db="EMBL/GenBank/DDBJ databases">
        <authorList>
            <consortium name="DOE Joint Genome Institute"/>
            <person name="Ahrendt S."/>
            <person name="Riley R."/>
            <person name="Andreopoulos W."/>
            <person name="Labutti K."/>
            <person name="Pangilinan J."/>
            <person name="Ruiz-Duenas F.J."/>
            <person name="Barrasa J.M."/>
            <person name="Sanchez-Garcia M."/>
            <person name="Camarero S."/>
            <person name="Miyauchi S."/>
            <person name="Serrano A."/>
            <person name="Linde D."/>
            <person name="Babiker R."/>
            <person name="Drula E."/>
            <person name="Ayuso-Fernandez I."/>
            <person name="Pacheco R."/>
            <person name="Padilla G."/>
            <person name="Ferreira P."/>
            <person name="Barriuso J."/>
            <person name="Kellner H."/>
            <person name="Castanera R."/>
            <person name="Alfaro M."/>
            <person name="Ramirez L."/>
            <person name="Pisabarro A.G."/>
            <person name="Kuo A."/>
            <person name="Tritt A."/>
            <person name="Lipzen A."/>
            <person name="He G."/>
            <person name="Yan M."/>
            <person name="Ng V."/>
            <person name="Cullen D."/>
            <person name="Martin F."/>
            <person name="Rosso M.-N."/>
            <person name="Henrissat B."/>
            <person name="Hibbett D."/>
            <person name="Martinez A.T."/>
            <person name="Grigoriev I.V."/>
        </authorList>
    </citation>
    <scope>NUCLEOTIDE SEQUENCE</scope>
    <source>
        <strain evidence="3">ATCC 90797</strain>
    </source>
</reference>
<accession>A0A9P5ZXQ9</accession>
<proteinExistence type="predicted"/>
<gene>
    <name evidence="3" type="ORF">BDN71DRAFT_1377900</name>
</gene>
<name>A0A9P5ZXQ9_PLEER</name>
<comment type="caution">
    <text evidence="3">The sequence shown here is derived from an EMBL/GenBank/DDBJ whole genome shotgun (WGS) entry which is preliminary data.</text>
</comment>
<feature type="domain" description="HTH CENPB-type" evidence="2">
    <location>
        <begin position="15"/>
        <end position="82"/>
    </location>
</feature>
<evidence type="ECO:0000259" key="2">
    <source>
        <dbReference type="PROSITE" id="PS51253"/>
    </source>
</evidence>
<evidence type="ECO:0000313" key="4">
    <source>
        <dbReference type="Proteomes" id="UP000807025"/>
    </source>
</evidence>
<dbReference type="PROSITE" id="PS51253">
    <property type="entry name" value="HTH_CENPB"/>
    <property type="match status" value="1"/>
</dbReference>
<dbReference type="Pfam" id="PF03221">
    <property type="entry name" value="HTH_Tnp_Tc5"/>
    <property type="match status" value="1"/>
</dbReference>
<dbReference type="GO" id="GO:0003677">
    <property type="term" value="F:DNA binding"/>
    <property type="evidence" value="ECO:0007669"/>
    <property type="project" value="UniProtKB-KW"/>
</dbReference>
<dbReference type="InterPro" id="IPR006600">
    <property type="entry name" value="HTH_CenpB_DNA-bd_dom"/>
</dbReference>
<organism evidence="3 4">
    <name type="scientific">Pleurotus eryngii</name>
    <name type="common">Boletus of the steppes</name>
    <dbReference type="NCBI Taxonomy" id="5323"/>
    <lineage>
        <taxon>Eukaryota</taxon>
        <taxon>Fungi</taxon>
        <taxon>Dikarya</taxon>
        <taxon>Basidiomycota</taxon>
        <taxon>Agaricomycotina</taxon>
        <taxon>Agaricomycetes</taxon>
        <taxon>Agaricomycetidae</taxon>
        <taxon>Agaricales</taxon>
        <taxon>Pleurotineae</taxon>
        <taxon>Pleurotaceae</taxon>
        <taxon>Pleurotus</taxon>
    </lineage>
</organism>
<dbReference type="Proteomes" id="UP000807025">
    <property type="component" value="Unassembled WGS sequence"/>
</dbReference>
<sequence>STLQRLKHGGKSMSTFNVSKQLLSSAKEKVLVNLILESADHGIPLTCNNIHDYVDTIIKKHNGEGSSSGVGVNWVDRFIQHH</sequence>
<feature type="non-terminal residue" evidence="3">
    <location>
        <position position="82"/>
    </location>
</feature>
<keyword evidence="1" id="KW-0238">DNA-binding</keyword>
<dbReference type="AlphaFoldDB" id="A0A9P5ZXQ9"/>